<dbReference type="Proteomes" id="UP000679779">
    <property type="component" value="Unassembled WGS sequence"/>
</dbReference>
<comment type="caution">
    <text evidence="1">The sequence shown here is derived from an EMBL/GenBank/DDBJ whole genome shotgun (WGS) entry which is preliminary data.</text>
</comment>
<reference evidence="1" key="1">
    <citation type="submission" date="2021-03" db="EMBL/GenBank/DDBJ databases">
        <title>Antimicrobial resistance genes in bacteria isolated from Japanese honey, and their potential for conferring macrolide and lincosamide resistance in the American foulbrood pathogen Paenibacillus larvae.</title>
        <authorList>
            <person name="Okamoto M."/>
            <person name="Kumagai M."/>
            <person name="Kanamori H."/>
            <person name="Takamatsu D."/>
        </authorList>
    </citation>
    <scope>NUCLEOTIDE SEQUENCE</scope>
    <source>
        <strain evidence="1">J2TS6</strain>
    </source>
</reference>
<evidence type="ECO:0000313" key="1">
    <source>
        <dbReference type="EMBL" id="GIO34814.1"/>
    </source>
</evidence>
<evidence type="ECO:0000313" key="2">
    <source>
        <dbReference type="Proteomes" id="UP000679779"/>
    </source>
</evidence>
<name>A0A919XN45_9BACL</name>
<evidence type="ECO:0008006" key="3">
    <source>
        <dbReference type="Google" id="ProtNLM"/>
    </source>
</evidence>
<proteinExistence type="predicted"/>
<dbReference type="EMBL" id="BORQ01000013">
    <property type="protein sequence ID" value="GIO34814.1"/>
    <property type="molecule type" value="Genomic_DNA"/>
</dbReference>
<dbReference type="AlphaFoldDB" id="A0A919XN45"/>
<accession>A0A919XN45</accession>
<dbReference type="Gene3D" id="3.40.50.1000">
    <property type="entry name" value="HAD superfamily/HAD-like"/>
    <property type="match status" value="1"/>
</dbReference>
<dbReference type="InterPro" id="IPR036412">
    <property type="entry name" value="HAD-like_sf"/>
</dbReference>
<sequence>MTEDSWFEDIKVVIFDMDGTLYQEDTFMERYIRYLLEGTEHEADTEAAVGMGKAIRSGEQAFGFGHFYHLKDDLLVIRLEDGLARGYAWDGSSVPIRKKLYKFDSILDGELLHIGDPWGIVAMLSLKYKLPAIKLGEAFDRVRREMLAAPYRFEVHGGLMQAIGELGVEKRVLMTNTHPESGAEFLEFMQIRHIFEEVCFGAGKPAGLESYLTSLQRQGYKGHEILSVGDNPWNDLHPVKRIGGRTCFISPYPSHDSEAWDLRLTTLDELERLMRAIRKRKMKEEMHEWHESS</sequence>
<dbReference type="SUPFAM" id="SSF56784">
    <property type="entry name" value="HAD-like"/>
    <property type="match status" value="1"/>
</dbReference>
<dbReference type="RefSeq" id="WP_160045180.1">
    <property type="nucleotide sequence ID" value="NZ_BORQ01000013.1"/>
</dbReference>
<organism evidence="1 2">
    <name type="scientific">Paenibacillus albilobatus</name>
    <dbReference type="NCBI Taxonomy" id="2716884"/>
    <lineage>
        <taxon>Bacteria</taxon>
        <taxon>Bacillati</taxon>
        <taxon>Bacillota</taxon>
        <taxon>Bacilli</taxon>
        <taxon>Bacillales</taxon>
        <taxon>Paenibacillaceae</taxon>
        <taxon>Paenibacillus</taxon>
    </lineage>
</organism>
<gene>
    <name evidence="1" type="ORF">J2TS6_59550</name>
</gene>
<protein>
    <recommendedName>
        <fullName evidence="3">HAD family hydrolase</fullName>
    </recommendedName>
</protein>
<keyword evidence="2" id="KW-1185">Reference proteome</keyword>
<dbReference type="InterPro" id="IPR023214">
    <property type="entry name" value="HAD_sf"/>
</dbReference>
<dbReference type="Pfam" id="PF00702">
    <property type="entry name" value="Hydrolase"/>
    <property type="match status" value="1"/>
</dbReference>